<reference evidence="8 9" key="1">
    <citation type="submission" date="2019-07" db="EMBL/GenBank/DDBJ databases">
        <title>Tepidimonas charontis SPSP-6 draft genome.</title>
        <authorList>
            <person name="Da Costa M.S."/>
            <person name="Froufe H.J.C."/>
            <person name="Egas C."/>
            <person name="Albuquerque L."/>
        </authorList>
    </citation>
    <scope>NUCLEOTIDE SEQUENCE [LARGE SCALE GENOMIC DNA]</scope>
    <source>
        <strain evidence="8 9">SPSP-6</strain>
    </source>
</reference>
<feature type="domain" description="EamA" evidence="7">
    <location>
        <begin position="149"/>
        <end position="281"/>
    </location>
</feature>
<keyword evidence="9" id="KW-1185">Reference proteome</keyword>
<feature type="transmembrane region" description="Helical" evidence="6">
    <location>
        <begin position="175"/>
        <end position="197"/>
    </location>
</feature>
<dbReference type="EMBL" id="VJON01000002">
    <property type="protein sequence ID" value="TSE36180.1"/>
    <property type="molecule type" value="Genomic_DNA"/>
</dbReference>
<feature type="transmembrane region" description="Helical" evidence="6">
    <location>
        <begin position="266"/>
        <end position="285"/>
    </location>
</feature>
<feature type="transmembrane region" description="Helical" evidence="6">
    <location>
        <begin position="67"/>
        <end position="87"/>
    </location>
</feature>
<dbReference type="AlphaFoldDB" id="A0A554XK28"/>
<feature type="transmembrane region" description="Helical" evidence="6">
    <location>
        <begin position="209"/>
        <end position="229"/>
    </location>
</feature>
<dbReference type="PANTHER" id="PTHR32322">
    <property type="entry name" value="INNER MEMBRANE TRANSPORTER"/>
    <property type="match status" value="1"/>
</dbReference>
<evidence type="ECO:0000256" key="6">
    <source>
        <dbReference type="SAM" id="Phobius"/>
    </source>
</evidence>
<organism evidence="8 9">
    <name type="scientific">Tepidimonas charontis</name>
    <dbReference type="NCBI Taxonomy" id="2267262"/>
    <lineage>
        <taxon>Bacteria</taxon>
        <taxon>Pseudomonadati</taxon>
        <taxon>Pseudomonadota</taxon>
        <taxon>Betaproteobacteria</taxon>
        <taxon>Burkholderiales</taxon>
        <taxon>Tepidimonas</taxon>
    </lineage>
</organism>
<feature type="domain" description="EamA" evidence="7">
    <location>
        <begin position="9"/>
        <end position="136"/>
    </location>
</feature>
<comment type="caution">
    <text evidence="8">The sequence shown here is derived from an EMBL/GenBank/DDBJ whole genome shotgun (WGS) entry which is preliminary data.</text>
</comment>
<evidence type="ECO:0000256" key="4">
    <source>
        <dbReference type="ARBA" id="ARBA00022989"/>
    </source>
</evidence>
<dbReference type="PANTHER" id="PTHR32322:SF2">
    <property type="entry name" value="EAMA DOMAIN-CONTAINING PROTEIN"/>
    <property type="match status" value="1"/>
</dbReference>
<comment type="similarity">
    <text evidence="2">Belongs to the EamA transporter family.</text>
</comment>
<keyword evidence="4 6" id="KW-1133">Transmembrane helix</keyword>
<feature type="transmembrane region" description="Helical" evidence="6">
    <location>
        <begin position="93"/>
        <end position="113"/>
    </location>
</feature>
<evidence type="ECO:0000256" key="1">
    <source>
        <dbReference type="ARBA" id="ARBA00004141"/>
    </source>
</evidence>
<feature type="transmembrane region" description="Helical" evidence="6">
    <location>
        <begin position="120"/>
        <end position="137"/>
    </location>
</feature>
<dbReference type="RefSeq" id="WP_144327261.1">
    <property type="nucleotide sequence ID" value="NZ_VJON01000002.1"/>
</dbReference>
<feature type="transmembrane region" description="Helical" evidence="6">
    <location>
        <begin position="36"/>
        <end position="55"/>
    </location>
</feature>
<evidence type="ECO:0000259" key="7">
    <source>
        <dbReference type="Pfam" id="PF00892"/>
    </source>
</evidence>
<dbReference type="InterPro" id="IPR000620">
    <property type="entry name" value="EamA_dom"/>
</dbReference>
<dbReference type="Pfam" id="PF00892">
    <property type="entry name" value="EamA"/>
    <property type="match status" value="2"/>
</dbReference>
<dbReference type="SUPFAM" id="SSF103481">
    <property type="entry name" value="Multidrug resistance efflux transporter EmrE"/>
    <property type="match status" value="2"/>
</dbReference>
<dbReference type="GO" id="GO:0016020">
    <property type="term" value="C:membrane"/>
    <property type="evidence" value="ECO:0007669"/>
    <property type="project" value="UniProtKB-SubCell"/>
</dbReference>
<feature type="transmembrane region" description="Helical" evidence="6">
    <location>
        <begin position="149"/>
        <end position="168"/>
    </location>
</feature>
<name>A0A554XK28_9BURK</name>
<dbReference type="OrthoDB" id="9810556at2"/>
<dbReference type="Proteomes" id="UP000318294">
    <property type="component" value="Unassembled WGS sequence"/>
</dbReference>
<evidence type="ECO:0000256" key="3">
    <source>
        <dbReference type="ARBA" id="ARBA00022692"/>
    </source>
</evidence>
<keyword evidence="5 6" id="KW-0472">Membrane</keyword>
<evidence type="ECO:0000313" key="9">
    <source>
        <dbReference type="Proteomes" id="UP000318294"/>
    </source>
</evidence>
<accession>A0A554XK28</accession>
<protein>
    <submittedName>
        <fullName evidence="8">Carboxylate/amino acid/amine transporter</fullName>
    </submittedName>
</protein>
<proteinExistence type="inferred from homology"/>
<feature type="transmembrane region" description="Helical" evidence="6">
    <location>
        <begin position="241"/>
        <end position="260"/>
    </location>
</feature>
<evidence type="ECO:0000256" key="5">
    <source>
        <dbReference type="ARBA" id="ARBA00023136"/>
    </source>
</evidence>
<sequence>MSPRLAAEFIFLASLWGASFLFMRQAALELGPVATAGVRVAVAAAVLLPLLALSGHWRAFRAHAARILFVGLLNAGIPFGLFAYAVLSISTGLTAILNATVPLFGALVAWLWLGERPGRWRALGLALGFVGVALLSWNKASFRPGGTGWAVLACLGATVLYAIAASYTKKYLMGIAPLATTTGSLLGATLGLAVPTLLTWPTQPVSPSAWAAVAAAGVLCTALAYLLYFRLIEAAGPAKTLTVTFLIPVFALGYGAALLGEAITPWMVGCGAIIMLGVGLATGIIDPGRWPLRRLATLPSASGWRGR</sequence>
<gene>
    <name evidence="8" type="ORF">Tchar_00231</name>
</gene>
<dbReference type="InterPro" id="IPR050638">
    <property type="entry name" value="AA-Vitamin_Transporters"/>
</dbReference>
<evidence type="ECO:0000313" key="8">
    <source>
        <dbReference type="EMBL" id="TSE36180.1"/>
    </source>
</evidence>
<evidence type="ECO:0000256" key="2">
    <source>
        <dbReference type="ARBA" id="ARBA00007362"/>
    </source>
</evidence>
<comment type="subcellular location">
    <subcellularLocation>
        <location evidence="1">Membrane</location>
        <topology evidence="1">Multi-pass membrane protein</topology>
    </subcellularLocation>
</comment>
<dbReference type="InterPro" id="IPR037185">
    <property type="entry name" value="EmrE-like"/>
</dbReference>
<keyword evidence="3 6" id="KW-0812">Transmembrane</keyword>